<sequence>MINDVNRSQRRSFPLNLHPVFFPLSSRSASVLHLFHQPHPQTITRQLIHGQDALWAAHNGAYLMNAIPYFDYSLAPFWPSYQNKVVGVLERALREQSGSRIRRILLRLPCEYDNTFNSRTTWFGMDFIETVSALMNATPGRDLCWLLTRHPEKPEYHVVLCVRQEYFDGPELDRLILDAWSNVLGFASPGEAKQYQKQITRDVVLDSRSPDCENILKELIWAFSDFARDRRGVCDPEARCLAGNPGYPGSAGPF</sequence>
<dbReference type="AlphaFoldDB" id="A0A0H2VCA9"/>
<evidence type="ECO:0008006" key="3">
    <source>
        <dbReference type="Google" id="ProtNLM"/>
    </source>
</evidence>
<evidence type="ECO:0000313" key="1">
    <source>
        <dbReference type="EMBL" id="AAN82991.1"/>
    </source>
</evidence>
<organism evidence="1 2">
    <name type="scientific">Escherichia coli O6:H1 (strain CFT073 / ATCC 700928 / UPEC)</name>
    <dbReference type="NCBI Taxonomy" id="199310"/>
    <lineage>
        <taxon>Bacteria</taxon>
        <taxon>Pseudomonadati</taxon>
        <taxon>Pseudomonadota</taxon>
        <taxon>Gammaproteobacteria</taxon>
        <taxon>Enterobacterales</taxon>
        <taxon>Enterobacteriaceae</taxon>
        <taxon>Escherichia</taxon>
    </lineage>
</organism>
<accession>A0A0H2VCA9</accession>
<dbReference type="HOGENOM" id="CLU_105247_0_0_6"/>
<reference evidence="1 2" key="1">
    <citation type="journal article" date="2002" name="Proc. Natl. Acad. Sci. U.S.A.">
        <title>Extensive mosaic structure revealed by the complete genome sequence of uropathogenic Escherichia coli.</title>
        <authorList>
            <person name="Welch R.A."/>
            <person name="Burland V."/>
            <person name="Plunkett G.III."/>
            <person name="Redford P."/>
            <person name="Roesch P."/>
            <person name="Rasko D."/>
            <person name="Buckles E.L."/>
            <person name="Liou S.R."/>
            <person name="Boutin A."/>
            <person name="Hackett J."/>
            <person name="Stroud D."/>
            <person name="Mayhew G.F."/>
            <person name="Rose D.J."/>
            <person name="Zhou S."/>
            <person name="Schwartz D.C."/>
            <person name="Perna N.T."/>
            <person name="Mobley H.L."/>
            <person name="Donnenberg M.S."/>
            <person name="Blattner F.R."/>
        </authorList>
    </citation>
    <scope>NUCLEOTIDE SEQUENCE [LARGE SCALE GENOMIC DNA]</scope>
    <source>
        <strain evidence="2">CFT073 / ATCC 700928 / UPEC</strain>
    </source>
</reference>
<proteinExistence type="predicted"/>
<dbReference type="Proteomes" id="UP000001410">
    <property type="component" value="Chromosome"/>
</dbReference>
<keyword evidence="2" id="KW-1185">Reference proteome</keyword>
<protein>
    <recommendedName>
        <fullName evidence="3">Inovirus Gp2 family protein</fullName>
    </recommendedName>
</protein>
<evidence type="ECO:0000313" key="2">
    <source>
        <dbReference type="Proteomes" id="UP000001410"/>
    </source>
</evidence>
<dbReference type="KEGG" id="ecc:c4557"/>
<dbReference type="EMBL" id="AE014075">
    <property type="protein sequence ID" value="AAN82991.1"/>
    <property type="molecule type" value="Genomic_DNA"/>
</dbReference>
<gene>
    <name evidence="1" type="ordered locus">c4557</name>
</gene>
<name>A0A0H2VCA9_ECOL6</name>
<dbReference type="STRING" id="199310.c4557"/>